<keyword evidence="4" id="KW-1185">Reference proteome</keyword>
<protein>
    <submittedName>
        <fullName evidence="2">Uncharacterized protein</fullName>
    </submittedName>
</protein>
<dbReference type="Proteomes" id="UP000663852">
    <property type="component" value="Unassembled WGS sequence"/>
</dbReference>
<proteinExistence type="predicted"/>
<reference evidence="2" key="1">
    <citation type="submission" date="2021-02" db="EMBL/GenBank/DDBJ databases">
        <authorList>
            <person name="Nowell W R."/>
        </authorList>
    </citation>
    <scope>NUCLEOTIDE SEQUENCE</scope>
</reference>
<evidence type="ECO:0000256" key="1">
    <source>
        <dbReference type="SAM" id="Phobius"/>
    </source>
</evidence>
<dbReference type="EMBL" id="CAJNOR010002188">
    <property type="protein sequence ID" value="CAF1260237.1"/>
    <property type="molecule type" value="Genomic_DNA"/>
</dbReference>
<evidence type="ECO:0000313" key="3">
    <source>
        <dbReference type="EMBL" id="CAF1260237.1"/>
    </source>
</evidence>
<keyword evidence="1" id="KW-1133">Transmembrane helix</keyword>
<dbReference type="AlphaFoldDB" id="A0A814W4E6"/>
<keyword evidence="1" id="KW-0472">Membrane</keyword>
<sequence length="157" mass="18378">MKEYQCYVTTVNIKQRQGTIYYHWNVTTMEKNERFDDIHITSVIIPGNQSAELNLNQFKVNKTYSCYNVQSSWQWNKPSNPKRHRLLFLAANLLVFPGICLQIFGRCFYQKGIATHPRYLTTILPDYSVELSIVFAETSPPTYEEAMRERITRSAVV</sequence>
<keyword evidence="1" id="KW-0812">Transmembrane</keyword>
<evidence type="ECO:0000313" key="5">
    <source>
        <dbReference type="Proteomes" id="UP000663852"/>
    </source>
</evidence>
<comment type="caution">
    <text evidence="2">The sequence shown here is derived from an EMBL/GenBank/DDBJ whole genome shotgun (WGS) entry which is preliminary data.</text>
</comment>
<accession>A0A814W4E6</accession>
<organism evidence="2 5">
    <name type="scientific">Adineta ricciae</name>
    <name type="common">Rotifer</name>
    <dbReference type="NCBI Taxonomy" id="249248"/>
    <lineage>
        <taxon>Eukaryota</taxon>
        <taxon>Metazoa</taxon>
        <taxon>Spiralia</taxon>
        <taxon>Gnathifera</taxon>
        <taxon>Rotifera</taxon>
        <taxon>Eurotatoria</taxon>
        <taxon>Bdelloidea</taxon>
        <taxon>Adinetida</taxon>
        <taxon>Adinetidae</taxon>
        <taxon>Adineta</taxon>
    </lineage>
</organism>
<gene>
    <name evidence="2" type="ORF">EDS130_LOCUS25257</name>
    <name evidence="3" type="ORF">XAT740_LOCUS26738</name>
</gene>
<evidence type="ECO:0000313" key="4">
    <source>
        <dbReference type="Proteomes" id="UP000663828"/>
    </source>
</evidence>
<feature type="transmembrane region" description="Helical" evidence="1">
    <location>
        <begin position="86"/>
        <end position="105"/>
    </location>
</feature>
<dbReference type="EMBL" id="CAJNOJ010000147">
    <property type="protein sequence ID" value="CAF1199104.1"/>
    <property type="molecule type" value="Genomic_DNA"/>
</dbReference>
<name>A0A814W4E6_ADIRI</name>
<dbReference type="Proteomes" id="UP000663828">
    <property type="component" value="Unassembled WGS sequence"/>
</dbReference>
<evidence type="ECO:0000313" key="2">
    <source>
        <dbReference type="EMBL" id="CAF1199104.1"/>
    </source>
</evidence>